<dbReference type="Proteomes" id="UP000770661">
    <property type="component" value="Unassembled WGS sequence"/>
</dbReference>
<feature type="region of interest" description="Disordered" evidence="1">
    <location>
        <begin position="1"/>
        <end position="35"/>
    </location>
</feature>
<feature type="region of interest" description="Disordered" evidence="1">
    <location>
        <begin position="117"/>
        <end position="188"/>
    </location>
</feature>
<evidence type="ECO:0000313" key="3">
    <source>
        <dbReference type="Proteomes" id="UP000770661"/>
    </source>
</evidence>
<feature type="compositionally biased region" description="Low complexity" evidence="1">
    <location>
        <begin position="143"/>
        <end position="156"/>
    </location>
</feature>
<protein>
    <submittedName>
        <fullName evidence="2">Uncharacterized protein</fullName>
    </submittedName>
</protein>
<evidence type="ECO:0000313" key="2">
    <source>
        <dbReference type="EMBL" id="KAG0717682.1"/>
    </source>
</evidence>
<name>A0A8J4Y078_CHIOP</name>
<sequence length="188" mass="19964">MAGGHSKLQLPSNGRHFQGGWDLRHHGGPGRATLHIPHRGQQTVALGPLPPPPAAGPSGLGGVFIPWNGGLGCRPRWKQGNLFHCSWRGKPWIQESAGAGQGSDDSRRDAWHRSWGTEPRAAHHPPGGGGCRPVKRAPHCTHHTALAAADTGAGSAQTPGNGKQRTDSWMYLRTANVPKQPRSRTAGT</sequence>
<accession>A0A8J4Y078</accession>
<feature type="compositionally biased region" description="Basic residues" evidence="1">
    <location>
        <begin position="133"/>
        <end position="142"/>
    </location>
</feature>
<gene>
    <name evidence="2" type="ORF">GWK47_053913</name>
</gene>
<reference evidence="2" key="1">
    <citation type="submission" date="2020-07" db="EMBL/GenBank/DDBJ databases">
        <title>The High-quality genome of the commercially important snow crab, Chionoecetes opilio.</title>
        <authorList>
            <person name="Jeong J.-H."/>
            <person name="Ryu S."/>
        </authorList>
    </citation>
    <scope>NUCLEOTIDE SEQUENCE</scope>
    <source>
        <strain evidence="2">MADBK_172401_WGS</strain>
        <tissue evidence="2">Digestive gland</tissue>
    </source>
</reference>
<organism evidence="2 3">
    <name type="scientific">Chionoecetes opilio</name>
    <name type="common">Atlantic snow crab</name>
    <name type="synonym">Cancer opilio</name>
    <dbReference type="NCBI Taxonomy" id="41210"/>
    <lineage>
        <taxon>Eukaryota</taxon>
        <taxon>Metazoa</taxon>
        <taxon>Ecdysozoa</taxon>
        <taxon>Arthropoda</taxon>
        <taxon>Crustacea</taxon>
        <taxon>Multicrustacea</taxon>
        <taxon>Malacostraca</taxon>
        <taxon>Eumalacostraca</taxon>
        <taxon>Eucarida</taxon>
        <taxon>Decapoda</taxon>
        <taxon>Pleocyemata</taxon>
        <taxon>Brachyura</taxon>
        <taxon>Eubrachyura</taxon>
        <taxon>Majoidea</taxon>
        <taxon>Majidae</taxon>
        <taxon>Chionoecetes</taxon>
    </lineage>
</organism>
<comment type="caution">
    <text evidence="2">The sequence shown here is derived from an EMBL/GenBank/DDBJ whole genome shotgun (WGS) entry which is preliminary data.</text>
</comment>
<keyword evidence="3" id="KW-1185">Reference proteome</keyword>
<dbReference type="AlphaFoldDB" id="A0A8J4Y078"/>
<dbReference type="EMBL" id="JACEEZ010017230">
    <property type="protein sequence ID" value="KAG0717682.1"/>
    <property type="molecule type" value="Genomic_DNA"/>
</dbReference>
<evidence type="ECO:0000256" key="1">
    <source>
        <dbReference type="SAM" id="MobiDB-lite"/>
    </source>
</evidence>
<proteinExistence type="predicted"/>